<dbReference type="GO" id="GO:0016998">
    <property type="term" value="P:cell wall macromolecule catabolic process"/>
    <property type="evidence" value="ECO:0007669"/>
    <property type="project" value="InterPro"/>
</dbReference>
<protein>
    <recommendedName>
        <fullName evidence="6">Lysozyme</fullName>
    </recommendedName>
</protein>
<evidence type="ECO:0000256" key="1">
    <source>
        <dbReference type="ARBA" id="ARBA00010646"/>
    </source>
</evidence>
<dbReference type="AlphaFoldDB" id="A0A243RXN1"/>
<reference evidence="4 5" key="1">
    <citation type="submission" date="2017-05" db="EMBL/GenBank/DDBJ databases">
        <title>Biotechnological potential of actinobacteria isolated from South African environments.</title>
        <authorList>
            <person name="Le Roes-Hill M."/>
            <person name="Prins A."/>
            <person name="Durrell K.A."/>
        </authorList>
    </citation>
    <scope>NUCLEOTIDE SEQUENCE [LARGE SCALE GENOMIC DNA]</scope>
    <source>
        <strain evidence="4">M26</strain>
    </source>
</reference>
<dbReference type="Pfam" id="PF01183">
    <property type="entry name" value="Glyco_hydro_25"/>
    <property type="match status" value="1"/>
</dbReference>
<evidence type="ECO:0008006" key="6">
    <source>
        <dbReference type="Google" id="ProtNLM"/>
    </source>
</evidence>
<sequence length="254" mass="28130">MVAMPAPWAPDVCAAAFTPTKPSQSRCNGSTPRESWTCARVAGVISVAAMLRGIDVSNWQGAVDWDHHADNGVSFAFAKATEGSTFTDKWFGRNWTGMRESWMVCGAYHFARPAGDPETQAGHFLRAVQQAGGMRRGDLLALDLETNDHLPARRVAGFARRWCQAVVDQAGVRPVIYTFLTFALNGNCAGLEGYPLWIAAPDDPRGRPDVPGPWDRWTIHQHSHIPVDRNVFRGTRADLTSLGYRRRRSVRDIL</sequence>
<gene>
    <name evidence="4" type="ORF">CA984_01240</name>
</gene>
<evidence type="ECO:0000256" key="3">
    <source>
        <dbReference type="ARBA" id="ARBA00023295"/>
    </source>
</evidence>
<dbReference type="SUPFAM" id="SSF51445">
    <property type="entry name" value="(Trans)glycosidases"/>
    <property type="match status" value="1"/>
</dbReference>
<evidence type="ECO:0000313" key="4">
    <source>
        <dbReference type="EMBL" id="OUC99921.1"/>
    </source>
</evidence>
<evidence type="ECO:0000313" key="5">
    <source>
        <dbReference type="Proteomes" id="UP000194761"/>
    </source>
</evidence>
<dbReference type="GO" id="GO:0016052">
    <property type="term" value="P:carbohydrate catabolic process"/>
    <property type="evidence" value="ECO:0007669"/>
    <property type="project" value="TreeGrafter"/>
</dbReference>
<dbReference type="Gene3D" id="3.20.20.80">
    <property type="entry name" value="Glycosidases"/>
    <property type="match status" value="1"/>
</dbReference>
<dbReference type="PROSITE" id="PS51904">
    <property type="entry name" value="GLYCOSYL_HYDROL_F25_2"/>
    <property type="match status" value="1"/>
</dbReference>
<dbReference type="PANTHER" id="PTHR34135:SF2">
    <property type="entry name" value="LYSOZYME"/>
    <property type="match status" value="1"/>
</dbReference>
<dbReference type="SMART" id="SM00641">
    <property type="entry name" value="Glyco_25"/>
    <property type="match status" value="1"/>
</dbReference>
<dbReference type="InterPro" id="IPR002053">
    <property type="entry name" value="Glyco_hydro_25"/>
</dbReference>
<dbReference type="GO" id="GO:0003796">
    <property type="term" value="F:lysozyme activity"/>
    <property type="evidence" value="ECO:0007669"/>
    <property type="project" value="InterPro"/>
</dbReference>
<comment type="similarity">
    <text evidence="1">Belongs to the glycosyl hydrolase 25 family.</text>
</comment>
<organism evidence="4 5">
    <name type="scientific">Streptosporangium minutum</name>
    <dbReference type="NCBI Taxonomy" id="569862"/>
    <lineage>
        <taxon>Bacteria</taxon>
        <taxon>Bacillati</taxon>
        <taxon>Actinomycetota</taxon>
        <taxon>Actinomycetes</taxon>
        <taxon>Streptosporangiales</taxon>
        <taxon>Streptosporangiaceae</taxon>
        <taxon>Streptosporangium</taxon>
    </lineage>
</organism>
<keyword evidence="5" id="KW-1185">Reference proteome</keyword>
<accession>A0A243RXN1</accession>
<proteinExistence type="inferred from homology"/>
<dbReference type="PANTHER" id="PTHR34135">
    <property type="entry name" value="LYSOZYME"/>
    <property type="match status" value="1"/>
</dbReference>
<dbReference type="EMBL" id="NGFP01000003">
    <property type="protein sequence ID" value="OUC99921.1"/>
    <property type="molecule type" value="Genomic_DNA"/>
</dbReference>
<dbReference type="InterPro" id="IPR017853">
    <property type="entry name" value="GH"/>
</dbReference>
<keyword evidence="3" id="KW-0326">Glycosidase</keyword>
<dbReference type="InterPro" id="IPR018077">
    <property type="entry name" value="Glyco_hydro_fam25_subgr"/>
</dbReference>
<evidence type="ECO:0000256" key="2">
    <source>
        <dbReference type="ARBA" id="ARBA00022801"/>
    </source>
</evidence>
<keyword evidence="2" id="KW-0378">Hydrolase</keyword>
<name>A0A243RXN1_9ACTN</name>
<comment type="caution">
    <text evidence="4">The sequence shown here is derived from an EMBL/GenBank/DDBJ whole genome shotgun (WGS) entry which is preliminary data.</text>
</comment>
<dbReference type="Proteomes" id="UP000194761">
    <property type="component" value="Unassembled WGS sequence"/>
</dbReference>
<dbReference type="GO" id="GO:0009253">
    <property type="term" value="P:peptidoglycan catabolic process"/>
    <property type="evidence" value="ECO:0007669"/>
    <property type="project" value="InterPro"/>
</dbReference>